<sequence length="93" mass="10868">MKRWYPTTRLVNSIRSELRWHMLLGIQEGLQDRLVLPTVLTMVDSSCVMLTVWALEKVFIQLIMTWHSKPVVDLDHFCYSHICTSTFCNVQGV</sequence>
<organism evidence="1 2">
    <name type="scientific">Panicum hallii var. hallii</name>
    <dbReference type="NCBI Taxonomy" id="1504633"/>
    <lineage>
        <taxon>Eukaryota</taxon>
        <taxon>Viridiplantae</taxon>
        <taxon>Streptophyta</taxon>
        <taxon>Embryophyta</taxon>
        <taxon>Tracheophyta</taxon>
        <taxon>Spermatophyta</taxon>
        <taxon>Magnoliopsida</taxon>
        <taxon>Liliopsida</taxon>
        <taxon>Poales</taxon>
        <taxon>Poaceae</taxon>
        <taxon>PACMAD clade</taxon>
        <taxon>Panicoideae</taxon>
        <taxon>Panicodae</taxon>
        <taxon>Paniceae</taxon>
        <taxon>Panicinae</taxon>
        <taxon>Panicum</taxon>
        <taxon>Panicum sect. Panicum</taxon>
    </lineage>
</organism>
<evidence type="ECO:0000313" key="2">
    <source>
        <dbReference type="Proteomes" id="UP000244336"/>
    </source>
</evidence>
<proteinExistence type="predicted"/>
<reference evidence="1 2" key="1">
    <citation type="submission" date="2018-04" db="EMBL/GenBank/DDBJ databases">
        <title>WGS assembly of Panicum hallii var. hallii HAL2.</title>
        <authorList>
            <person name="Lovell J."/>
            <person name="Jenkins J."/>
            <person name="Lowry D."/>
            <person name="Mamidi S."/>
            <person name="Sreedasyam A."/>
            <person name="Weng X."/>
            <person name="Barry K."/>
            <person name="Bonette J."/>
            <person name="Campitelli B."/>
            <person name="Daum C."/>
            <person name="Gordon S."/>
            <person name="Gould B."/>
            <person name="Lipzen A."/>
            <person name="MacQueen A."/>
            <person name="Palacio-Mejia J."/>
            <person name="Plott C."/>
            <person name="Shakirov E."/>
            <person name="Shu S."/>
            <person name="Yoshinaga Y."/>
            <person name="Zane M."/>
            <person name="Rokhsar D."/>
            <person name="Grimwood J."/>
            <person name="Schmutz J."/>
            <person name="Juenger T."/>
        </authorList>
    </citation>
    <scope>NUCLEOTIDE SEQUENCE [LARGE SCALE GENOMIC DNA]</scope>
    <source>
        <strain evidence="2">cv. HAL2</strain>
    </source>
</reference>
<keyword evidence="2" id="KW-1185">Reference proteome</keyword>
<protein>
    <submittedName>
        <fullName evidence="1">Uncharacterized protein</fullName>
    </submittedName>
</protein>
<dbReference type="Gramene" id="PUZ39814">
    <property type="protein sequence ID" value="PUZ39814"/>
    <property type="gene ID" value="GQ55_9G372300"/>
</dbReference>
<accession>A0A2T7C909</accession>
<name>A0A2T7C909_9POAL</name>
<dbReference type="AlphaFoldDB" id="A0A2T7C909"/>
<dbReference type="EMBL" id="CM009757">
    <property type="protein sequence ID" value="PUZ39814.1"/>
    <property type="molecule type" value="Genomic_DNA"/>
</dbReference>
<gene>
    <name evidence="1" type="ORF">GQ55_9G372300</name>
</gene>
<evidence type="ECO:0000313" key="1">
    <source>
        <dbReference type="EMBL" id="PUZ39814.1"/>
    </source>
</evidence>
<dbReference type="Proteomes" id="UP000244336">
    <property type="component" value="Chromosome 9"/>
</dbReference>